<feature type="transmembrane region" description="Helical" evidence="1">
    <location>
        <begin position="354"/>
        <end position="373"/>
    </location>
</feature>
<dbReference type="AlphaFoldDB" id="A0AAJ0XFJ7"/>
<reference evidence="3" key="1">
    <citation type="submission" date="2017-05" db="EMBL/GenBank/DDBJ databases">
        <authorList>
            <person name="Imhoff J.F."/>
            <person name="Rahn T."/>
            <person name="Kuenzel S."/>
            <person name="Neulinger S.C."/>
        </authorList>
    </citation>
    <scope>NUCLEOTIDE SEQUENCE</scope>
    <source>
        <strain evidence="3">DSM 4395</strain>
    </source>
</reference>
<proteinExistence type="predicted"/>
<dbReference type="Pfam" id="PF00873">
    <property type="entry name" value="ACR_tran"/>
    <property type="match status" value="1"/>
</dbReference>
<sequence>MIRWFAAHPTAANLLLLLLLAAGLFAAPTLQRETFPDYRPTEVGIEVEYRGASAADVEEAICRRLRDALKAVDFLDELICVAQDNLANATATMEPGGDALRFRSDIETAVRAIRHLPARAETPIVRSLHQSDLVAAVAISGALPLAQLEEVARGLEDRILRLSGVAEVQIQGLSQRQWQVEVPRDLLAQHGLSARALAQLIARQNIDLPLGILEGNDRELLLRFTDQRRSLRALADLVVVADAEGGELTLGQLAKLSQVGERAEEQIHFNGERALVLEVSKGLRDDALRVFAALEALVAEEQVRLGTGMQLTLTQDMTSIVRDRLRMLVSNGLMGLLLVVLVMSLFFRPRLALWAVLGLPAAFAGAFVVMALTGLSLNMITLVALLMAIGIVMDDAIVITDNIAARASAQSDAPASDASAPAPSSLDTIVAGTREVLPGVLSSFLTTVSVFLPLSFLAGELGAVLQVLPIVLIAALAASLIEAFLILPHHLKGSVNSLQGASESRLRRGFERGFAALRERVGRIADAAIRARYAVLGLELLVLIGSVGFVAGGHIGSEAMPSIDGDVLEARILMPQGTPLARTEAIAAQVEAAMRQLDAELSPQQPDGAVLVEAIQTRFNHNPSAREAGPHVATVIVDLLAAERRTLSLDTLTEAWREAIGPIAGIHSLLIQEPGFGPAGIPVEIRLQGEDLDALKAAALEASEQLASYEAVFNVIDDLRPGKPQRRYRLAEGAHGLGLTAEEVAAQLRAAWLGEIADSQRIGAWDIEILVRQAKDDRDDLDDLADQTIQLADGQRVPLSAVATVSELRDWARITRIDGRRTLTIAADVDARLASGQAIVSDLRVRWLDDFQARHPQVEVQFEGQVANAAETGGSIRRGLLIGLLGIFVILSFQFRSYVEPLIVMLTIPLAFIGAIWGHVLMGYYLSMPSLIGAASLAGIVVNNAILLIQFINANRAQGLSAAAAAGQASRQRLRAILISSLTTIAGLAPLLAETSSQADAIKPLVISVVFGLLSATVLVLLVIPALYVLLDDLGLARLPMPTISKPIPAEDWPRRHHSND</sequence>
<gene>
    <name evidence="3" type="ORF">CCR82_04145</name>
</gene>
<evidence type="ECO:0000256" key="2">
    <source>
        <dbReference type="SAM" id="SignalP"/>
    </source>
</evidence>
<feature type="transmembrane region" description="Helical" evidence="1">
    <location>
        <begin position="974"/>
        <end position="993"/>
    </location>
</feature>
<dbReference type="RefSeq" id="WP_201244156.1">
    <property type="nucleotide sequence ID" value="NZ_NHSF01000022.1"/>
</dbReference>
<keyword evidence="1" id="KW-1133">Transmembrane helix</keyword>
<dbReference type="SUPFAM" id="SSF82714">
    <property type="entry name" value="Multidrug efflux transporter AcrB TolC docking domain, DN and DC subdomains"/>
    <property type="match status" value="2"/>
</dbReference>
<feature type="transmembrane region" description="Helical" evidence="1">
    <location>
        <begin position="533"/>
        <end position="555"/>
    </location>
</feature>
<feature type="chain" id="PRO_5042555323" evidence="2">
    <location>
        <begin position="27"/>
        <end position="1061"/>
    </location>
</feature>
<keyword evidence="2" id="KW-0732">Signal</keyword>
<dbReference type="InterPro" id="IPR027463">
    <property type="entry name" value="AcrB_DN_DC_subdom"/>
</dbReference>
<feature type="signal peptide" evidence="2">
    <location>
        <begin position="1"/>
        <end position="26"/>
    </location>
</feature>
<dbReference type="Gene3D" id="1.20.1640.10">
    <property type="entry name" value="Multidrug efflux transporter AcrB transmembrane domain"/>
    <property type="match status" value="2"/>
</dbReference>
<feature type="transmembrane region" description="Helical" evidence="1">
    <location>
        <begin position="463"/>
        <end position="487"/>
    </location>
</feature>
<organism evidence="3 4">
    <name type="scientific">Halochromatium salexigens</name>
    <name type="common">Chromatium salexigens</name>
    <dbReference type="NCBI Taxonomy" id="49447"/>
    <lineage>
        <taxon>Bacteria</taxon>
        <taxon>Pseudomonadati</taxon>
        <taxon>Pseudomonadota</taxon>
        <taxon>Gammaproteobacteria</taxon>
        <taxon>Chromatiales</taxon>
        <taxon>Chromatiaceae</taxon>
        <taxon>Halochromatium</taxon>
    </lineage>
</organism>
<protein>
    <submittedName>
        <fullName evidence="3">Acriflavin resistance protein</fullName>
    </submittedName>
</protein>
<dbReference type="GO" id="GO:0005886">
    <property type="term" value="C:plasma membrane"/>
    <property type="evidence" value="ECO:0007669"/>
    <property type="project" value="TreeGrafter"/>
</dbReference>
<keyword evidence="1" id="KW-0812">Transmembrane</keyword>
<dbReference type="Gene3D" id="3.30.70.1430">
    <property type="entry name" value="Multidrug efflux transporter AcrB pore domain"/>
    <property type="match status" value="2"/>
</dbReference>
<keyword evidence="4" id="KW-1185">Reference proteome</keyword>
<reference evidence="3" key="2">
    <citation type="journal article" date="2020" name="Microorganisms">
        <title>Osmotic Adaptation and Compatible Solute Biosynthesis of Phototrophic Bacteria as Revealed from Genome Analyses.</title>
        <authorList>
            <person name="Imhoff J.F."/>
            <person name="Rahn T."/>
            <person name="Kunzel S."/>
            <person name="Keller A."/>
            <person name="Neulinger S.C."/>
        </authorList>
    </citation>
    <scope>NUCLEOTIDE SEQUENCE</scope>
    <source>
        <strain evidence="3">DSM 4395</strain>
    </source>
</reference>
<feature type="transmembrane region" description="Helical" evidence="1">
    <location>
        <begin position="876"/>
        <end position="895"/>
    </location>
</feature>
<dbReference type="SUPFAM" id="SSF82693">
    <property type="entry name" value="Multidrug efflux transporter AcrB pore domain, PN1, PN2, PC1 and PC2 subdomains"/>
    <property type="match status" value="2"/>
</dbReference>
<dbReference type="Gene3D" id="3.30.70.1440">
    <property type="entry name" value="Multidrug efflux transporter AcrB pore domain"/>
    <property type="match status" value="1"/>
</dbReference>
<dbReference type="EMBL" id="NHSF01000022">
    <property type="protein sequence ID" value="MBK5929745.1"/>
    <property type="molecule type" value="Genomic_DNA"/>
</dbReference>
<feature type="transmembrane region" description="Helical" evidence="1">
    <location>
        <begin position="327"/>
        <end position="347"/>
    </location>
</feature>
<dbReference type="PRINTS" id="PR00702">
    <property type="entry name" value="ACRIFLAVINRP"/>
</dbReference>
<comment type="caution">
    <text evidence="3">The sequence shown here is derived from an EMBL/GenBank/DDBJ whole genome shotgun (WGS) entry which is preliminary data.</text>
</comment>
<dbReference type="Gene3D" id="3.30.2090.10">
    <property type="entry name" value="Multidrug efflux transporter AcrB TolC docking domain, DN and DC subdomains"/>
    <property type="match status" value="2"/>
</dbReference>
<feature type="transmembrane region" description="Helical" evidence="1">
    <location>
        <begin position="902"/>
        <end position="925"/>
    </location>
</feature>
<accession>A0AAJ0XFJ7</accession>
<dbReference type="PANTHER" id="PTHR32063:SF33">
    <property type="entry name" value="RND SUPERFAMILY EFFLUX PUMP PERMEASE COMPONENT"/>
    <property type="match status" value="1"/>
</dbReference>
<dbReference type="Gene3D" id="3.30.70.1320">
    <property type="entry name" value="Multidrug efflux transporter AcrB pore domain like"/>
    <property type="match status" value="1"/>
</dbReference>
<dbReference type="SUPFAM" id="SSF82866">
    <property type="entry name" value="Multidrug efflux transporter AcrB transmembrane domain"/>
    <property type="match status" value="2"/>
</dbReference>
<feature type="transmembrane region" description="Helical" evidence="1">
    <location>
        <begin position="1005"/>
        <end position="1031"/>
    </location>
</feature>
<dbReference type="InterPro" id="IPR001036">
    <property type="entry name" value="Acrflvin-R"/>
</dbReference>
<dbReference type="PANTHER" id="PTHR32063">
    <property type="match status" value="1"/>
</dbReference>
<evidence type="ECO:0000313" key="3">
    <source>
        <dbReference type="EMBL" id="MBK5929745.1"/>
    </source>
</evidence>
<dbReference type="GO" id="GO:0042910">
    <property type="term" value="F:xenobiotic transmembrane transporter activity"/>
    <property type="evidence" value="ECO:0007669"/>
    <property type="project" value="TreeGrafter"/>
</dbReference>
<feature type="transmembrane region" description="Helical" evidence="1">
    <location>
        <begin position="436"/>
        <end position="457"/>
    </location>
</feature>
<evidence type="ECO:0000313" key="4">
    <source>
        <dbReference type="Proteomes" id="UP001296967"/>
    </source>
</evidence>
<dbReference type="Proteomes" id="UP001296967">
    <property type="component" value="Unassembled WGS sequence"/>
</dbReference>
<feature type="transmembrane region" description="Helical" evidence="1">
    <location>
        <begin position="931"/>
        <end position="953"/>
    </location>
</feature>
<feature type="transmembrane region" description="Helical" evidence="1">
    <location>
        <begin position="379"/>
        <end position="399"/>
    </location>
</feature>
<keyword evidence="1" id="KW-0472">Membrane</keyword>
<name>A0AAJ0XFJ7_HALSE</name>
<evidence type="ECO:0000256" key="1">
    <source>
        <dbReference type="SAM" id="Phobius"/>
    </source>
</evidence>